<dbReference type="RefSeq" id="WP_278521866.1">
    <property type="nucleotide sequence ID" value="NZ_JADIIN010000017.1"/>
</dbReference>
<organism evidence="1 2">
    <name type="scientific">Methanobrevibacter arboriphilus</name>
    <dbReference type="NCBI Taxonomy" id="39441"/>
    <lineage>
        <taxon>Archaea</taxon>
        <taxon>Methanobacteriati</taxon>
        <taxon>Methanobacteriota</taxon>
        <taxon>Methanomada group</taxon>
        <taxon>Methanobacteria</taxon>
        <taxon>Methanobacteriales</taxon>
        <taxon>Methanobacteriaceae</taxon>
        <taxon>Methanobrevibacter</taxon>
    </lineage>
</organism>
<evidence type="ECO:0000313" key="1">
    <source>
        <dbReference type="EMBL" id="MBF4468134.1"/>
    </source>
</evidence>
<dbReference type="EMBL" id="JADIIN010000017">
    <property type="protein sequence ID" value="MBF4468134.1"/>
    <property type="molecule type" value="Genomic_DNA"/>
</dbReference>
<comment type="caution">
    <text evidence="1">The sequence shown here is derived from an EMBL/GenBank/DDBJ whole genome shotgun (WGS) entry which is preliminary data.</text>
</comment>
<name>A0A843ABT5_METAZ</name>
<dbReference type="AlphaFoldDB" id="A0A843ABT5"/>
<proteinExistence type="predicted"/>
<dbReference type="Proteomes" id="UP000658733">
    <property type="component" value="Unassembled WGS sequence"/>
</dbReference>
<reference evidence="1" key="1">
    <citation type="submission" date="2020-10" db="EMBL/GenBank/DDBJ databases">
        <title>Dehalococcoides mccartyi of a TCE/Cr reducing biochatode.</title>
        <authorList>
            <person name="Matturro B."/>
        </authorList>
    </citation>
    <scope>NUCLEOTIDE SEQUENCE</scope>
    <source>
        <strain evidence="1">Bin4</strain>
    </source>
</reference>
<evidence type="ECO:0000313" key="2">
    <source>
        <dbReference type="Proteomes" id="UP000658733"/>
    </source>
</evidence>
<gene>
    <name evidence="1" type="ORF">ISP01_01885</name>
</gene>
<accession>A0A843ABT5</accession>
<protein>
    <submittedName>
        <fullName evidence="1">Uncharacterized protein</fullName>
    </submittedName>
</protein>
<sequence>MKLKKLIKNKDKGIINTNLSPQENSEYMIIPILNYMQYTINNYWSGFQ</sequence>